<feature type="domain" description="C3H1-type" evidence="10">
    <location>
        <begin position="17"/>
        <end position="46"/>
    </location>
</feature>
<reference evidence="11 12" key="1">
    <citation type="journal article" date="2007" name="Science">
        <title>Sea anemone genome reveals ancestral eumetazoan gene repertoire and genomic organization.</title>
        <authorList>
            <person name="Putnam N.H."/>
            <person name="Srivastava M."/>
            <person name="Hellsten U."/>
            <person name="Dirks B."/>
            <person name="Chapman J."/>
            <person name="Salamov A."/>
            <person name="Terry A."/>
            <person name="Shapiro H."/>
            <person name="Lindquist E."/>
            <person name="Kapitonov V.V."/>
            <person name="Jurka J."/>
            <person name="Genikhovich G."/>
            <person name="Grigoriev I.V."/>
            <person name="Lucas S.M."/>
            <person name="Steele R.E."/>
            <person name="Finnerty J.R."/>
            <person name="Technau U."/>
            <person name="Martindale M.Q."/>
            <person name="Rokhsar D.S."/>
        </authorList>
    </citation>
    <scope>NUCLEOTIDE SEQUENCE [LARGE SCALE GENOMIC DNA]</scope>
    <source>
        <strain evidence="12">CH2 X CH6</strain>
    </source>
</reference>
<evidence type="ECO:0000256" key="7">
    <source>
        <dbReference type="ARBA" id="ARBA00022833"/>
    </source>
</evidence>
<dbReference type="PANTHER" id="PTHR14738">
    <property type="entry name" value="ZINC FINGER CCCH DOMAIN-CONTAINING PROTEIN 14"/>
    <property type="match status" value="1"/>
</dbReference>
<dbReference type="AlphaFoldDB" id="A7RGB7"/>
<accession>A7RGB7</accession>
<dbReference type="GO" id="GO:0043488">
    <property type="term" value="P:regulation of mRNA stability"/>
    <property type="evidence" value="ECO:0007669"/>
    <property type="project" value="InterPro"/>
</dbReference>
<keyword evidence="6 9" id="KW-0863">Zinc-finger</keyword>
<evidence type="ECO:0000256" key="8">
    <source>
        <dbReference type="ARBA" id="ARBA00023242"/>
    </source>
</evidence>
<dbReference type="STRING" id="45351.A7RGB7"/>
<feature type="zinc finger region" description="C3H1-type" evidence="9">
    <location>
        <begin position="17"/>
        <end position="46"/>
    </location>
</feature>
<dbReference type="HOGENOM" id="CLU_120149_0_0_1"/>
<keyword evidence="4 9" id="KW-0479">Metal-binding</keyword>
<evidence type="ECO:0000256" key="4">
    <source>
        <dbReference type="ARBA" id="ARBA00022723"/>
    </source>
</evidence>
<dbReference type="Gene3D" id="4.10.1000.40">
    <property type="match status" value="1"/>
</dbReference>
<keyword evidence="12" id="KW-1185">Reference proteome</keyword>
<dbReference type="GO" id="GO:0008270">
    <property type="term" value="F:zinc ion binding"/>
    <property type="evidence" value="ECO:0007669"/>
    <property type="project" value="UniProtKB-KW"/>
</dbReference>
<dbReference type="PROSITE" id="PS50103">
    <property type="entry name" value="ZF_C3H1"/>
    <property type="match status" value="1"/>
</dbReference>
<dbReference type="SMART" id="SM00356">
    <property type="entry name" value="ZnF_C3H1"/>
    <property type="match status" value="3"/>
</dbReference>
<dbReference type="Proteomes" id="UP000001593">
    <property type="component" value="Unassembled WGS sequence"/>
</dbReference>
<sequence length="124" mass="14076">RSQERCRFWPVCLNGDNCPYFHPTFPCRTFPNCPYGKSCMFVHPSCKFDGRCTNSMCPYLHKLKSKPPVQPAAGPQSSGTCLTLCKYFPACTRLKCPFHHPAPPPKICRYGNLCTRLDCVFSHP</sequence>
<feature type="non-terminal residue" evidence="11">
    <location>
        <position position="124"/>
    </location>
</feature>
<dbReference type="InterPro" id="IPR040366">
    <property type="entry name" value="Nab2/ZC3H14"/>
</dbReference>
<gene>
    <name evidence="11" type="ORF">NEMVEDRAFT_v1g80581</name>
</gene>
<dbReference type="eggNOG" id="KOG3702">
    <property type="taxonomic scope" value="Eukaryota"/>
</dbReference>
<keyword evidence="7 9" id="KW-0862">Zinc</keyword>
<evidence type="ECO:0000256" key="3">
    <source>
        <dbReference type="ARBA" id="ARBA00015071"/>
    </source>
</evidence>
<dbReference type="Pfam" id="PF14608">
    <property type="entry name" value="zf-CCCH_2"/>
    <property type="match status" value="5"/>
</dbReference>
<dbReference type="FunFam" id="4.10.1000.40:FF:000006">
    <property type="entry name" value="Zinc finger CCCH domain-containing protein 14"/>
    <property type="match status" value="1"/>
</dbReference>
<evidence type="ECO:0000256" key="2">
    <source>
        <dbReference type="ARBA" id="ARBA00008423"/>
    </source>
</evidence>
<evidence type="ECO:0000256" key="1">
    <source>
        <dbReference type="ARBA" id="ARBA00004123"/>
    </source>
</evidence>
<evidence type="ECO:0000259" key="10">
    <source>
        <dbReference type="PROSITE" id="PS50103"/>
    </source>
</evidence>
<comment type="similarity">
    <text evidence="2">Belongs to the ZC3H14 family.</text>
</comment>
<evidence type="ECO:0000313" key="12">
    <source>
        <dbReference type="Proteomes" id="UP000001593"/>
    </source>
</evidence>
<evidence type="ECO:0000256" key="9">
    <source>
        <dbReference type="PROSITE-ProRule" id="PRU00723"/>
    </source>
</evidence>
<keyword evidence="8" id="KW-0539">Nucleus</keyword>
<feature type="non-terminal residue" evidence="11">
    <location>
        <position position="1"/>
    </location>
</feature>
<evidence type="ECO:0000256" key="5">
    <source>
        <dbReference type="ARBA" id="ARBA00022737"/>
    </source>
</evidence>
<dbReference type="InParanoid" id="A7RGB7"/>
<dbReference type="PANTHER" id="PTHR14738:SF29">
    <property type="entry name" value="ZINC FINGER CCCH DOMAIN-CONTAINING PROTEIN 14"/>
    <property type="match status" value="1"/>
</dbReference>
<dbReference type="InterPro" id="IPR000571">
    <property type="entry name" value="Znf_CCCH"/>
</dbReference>
<dbReference type="PhylomeDB" id="A7RGB7"/>
<organism evidence="11 12">
    <name type="scientific">Nematostella vectensis</name>
    <name type="common">Starlet sea anemone</name>
    <dbReference type="NCBI Taxonomy" id="45351"/>
    <lineage>
        <taxon>Eukaryota</taxon>
        <taxon>Metazoa</taxon>
        <taxon>Cnidaria</taxon>
        <taxon>Anthozoa</taxon>
        <taxon>Hexacorallia</taxon>
        <taxon>Actiniaria</taxon>
        <taxon>Edwardsiidae</taxon>
        <taxon>Nematostella</taxon>
    </lineage>
</organism>
<comment type="subcellular location">
    <subcellularLocation>
        <location evidence="1">Nucleus</location>
    </subcellularLocation>
</comment>
<dbReference type="GO" id="GO:0008143">
    <property type="term" value="F:poly(A) binding"/>
    <property type="evidence" value="ECO:0007669"/>
    <property type="project" value="InterPro"/>
</dbReference>
<evidence type="ECO:0000313" key="11">
    <source>
        <dbReference type="EMBL" id="EDO49503.1"/>
    </source>
</evidence>
<name>A7RGB7_NEMVE</name>
<evidence type="ECO:0000256" key="6">
    <source>
        <dbReference type="ARBA" id="ARBA00022771"/>
    </source>
</evidence>
<dbReference type="EMBL" id="DS469509">
    <property type="protein sequence ID" value="EDO49503.1"/>
    <property type="molecule type" value="Genomic_DNA"/>
</dbReference>
<keyword evidence="5" id="KW-0677">Repeat</keyword>
<proteinExistence type="inferred from homology"/>
<dbReference type="Gene3D" id="4.10.1000.30">
    <property type="match status" value="1"/>
</dbReference>
<dbReference type="OMA" id="FNTQCAR"/>
<dbReference type="GO" id="GO:0005634">
    <property type="term" value="C:nucleus"/>
    <property type="evidence" value="ECO:0007669"/>
    <property type="project" value="UniProtKB-SubCell"/>
</dbReference>
<protein>
    <recommendedName>
        <fullName evidence="3">Zinc finger CCCH domain-containing protein 14</fullName>
    </recommendedName>
</protein>